<keyword evidence="6 7" id="KW-0460">Magnesium</keyword>
<sequence>MLCVPDMHPFLNVAVKAARRAGQIINRAALEIDNLQVNRKGQSDYVTQVDRAAEDAIKEILMEAYPSHSILAEESGSTGADNAEFQWIIDPLDGTTNFIHGFPQYAVSIALTQNGQLVHGVIYDPMRNELFTASKGRGAFLNDRRIRVSRRDRLADSLIGTGFPYRVFDRVDNYMGAFKELTEKTAGMRRPGAASLDLAYVAAGRLDGFWEFGLAPWDMAAGTLMILEAGGFVTDLNGDGDFLKTGDVVAGAPKVHNPLLQIVQKHLTKANA</sequence>
<dbReference type="PANTHER" id="PTHR20854">
    <property type="entry name" value="INOSITOL MONOPHOSPHATASE"/>
    <property type="match status" value="1"/>
</dbReference>
<accession>A0A679I630</accession>
<dbReference type="EMBL" id="AP022345">
    <property type="protein sequence ID" value="BBU69505.1"/>
    <property type="molecule type" value="Genomic_DNA"/>
</dbReference>
<keyword evidence="10" id="KW-1185">Reference proteome</keyword>
<dbReference type="InterPro" id="IPR020583">
    <property type="entry name" value="Inositol_monoP_metal-BS"/>
</dbReference>
<keyword evidence="4 7" id="KW-0479">Metal-binding</keyword>
<dbReference type="Gene3D" id="3.30.540.10">
    <property type="entry name" value="Fructose-1,6-Bisphosphatase, subunit A, domain 1"/>
    <property type="match status" value="1"/>
</dbReference>
<evidence type="ECO:0000313" key="10">
    <source>
        <dbReference type="Proteomes" id="UP000463961"/>
    </source>
</evidence>
<dbReference type="PRINTS" id="PR01959">
    <property type="entry name" value="SBIMPHPHTASE"/>
</dbReference>
<name>A0A679I630_9RHOO</name>
<dbReference type="InterPro" id="IPR033942">
    <property type="entry name" value="IMPase"/>
</dbReference>
<comment type="cofactor">
    <cofactor evidence="2 7 8">
        <name>Mg(2+)</name>
        <dbReference type="ChEBI" id="CHEBI:18420"/>
    </cofactor>
</comment>
<dbReference type="GO" id="GO:0006020">
    <property type="term" value="P:inositol metabolic process"/>
    <property type="evidence" value="ECO:0007669"/>
    <property type="project" value="TreeGrafter"/>
</dbReference>
<comment type="similarity">
    <text evidence="3 8">Belongs to the inositol monophosphatase superfamily.</text>
</comment>
<evidence type="ECO:0000256" key="6">
    <source>
        <dbReference type="ARBA" id="ARBA00022842"/>
    </source>
</evidence>
<dbReference type="PRINTS" id="PR00377">
    <property type="entry name" value="IMPHPHTASES"/>
</dbReference>
<dbReference type="SUPFAM" id="SSF56655">
    <property type="entry name" value="Carbohydrate phosphatase"/>
    <property type="match status" value="1"/>
</dbReference>
<feature type="binding site" evidence="7">
    <location>
        <position position="92"/>
    </location>
    <ligand>
        <name>Mg(2+)</name>
        <dbReference type="ChEBI" id="CHEBI:18420"/>
        <label>1</label>
        <note>catalytic</note>
    </ligand>
</feature>
<dbReference type="InterPro" id="IPR022337">
    <property type="entry name" value="Inositol_monophosphatase_SuhB"/>
</dbReference>
<evidence type="ECO:0000256" key="3">
    <source>
        <dbReference type="ARBA" id="ARBA00009759"/>
    </source>
</evidence>
<dbReference type="GO" id="GO:0046872">
    <property type="term" value="F:metal ion binding"/>
    <property type="evidence" value="ECO:0007669"/>
    <property type="project" value="UniProtKB-KW"/>
</dbReference>
<protein>
    <recommendedName>
        <fullName evidence="8">Inositol-1-monophosphatase</fullName>
        <ecNumber evidence="8">3.1.3.25</ecNumber>
    </recommendedName>
</protein>
<dbReference type="FunFam" id="3.30.540.10:FF:000003">
    <property type="entry name" value="Inositol-1-monophosphatase"/>
    <property type="match status" value="1"/>
</dbReference>
<keyword evidence="5 8" id="KW-0378">Hydrolase</keyword>
<dbReference type="PROSITE" id="PS00629">
    <property type="entry name" value="IMP_1"/>
    <property type="match status" value="1"/>
</dbReference>
<dbReference type="AlphaFoldDB" id="A0A679I630"/>
<dbReference type="GO" id="GO:0046854">
    <property type="term" value="P:phosphatidylinositol phosphate biosynthetic process"/>
    <property type="evidence" value="ECO:0007669"/>
    <property type="project" value="InterPro"/>
</dbReference>
<feature type="binding site" evidence="7">
    <location>
        <position position="218"/>
    </location>
    <ligand>
        <name>Mg(2+)</name>
        <dbReference type="ChEBI" id="CHEBI:18420"/>
        <label>1</label>
        <note>catalytic</note>
    </ligand>
</feature>
<evidence type="ECO:0000313" key="9">
    <source>
        <dbReference type="EMBL" id="BBU69505.1"/>
    </source>
</evidence>
<feature type="binding site" evidence="7">
    <location>
        <position position="73"/>
    </location>
    <ligand>
        <name>Mg(2+)</name>
        <dbReference type="ChEBI" id="CHEBI:18420"/>
        <label>1</label>
        <note>catalytic</note>
    </ligand>
</feature>
<reference evidence="10" key="1">
    <citation type="submission" date="2020-01" db="EMBL/GenBank/DDBJ databases">
        <title>Phosphoaccumulans saitamaens gen. nov., sp. nov., a polyphosphate accumulating bacterium isolated from surface river water.</title>
        <authorList>
            <person name="Watanabe K."/>
            <person name="Suda W."/>
        </authorList>
    </citation>
    <scope>NUCLEOTIDE SEQUENCE [LARGE SCALE GENOMIC DNA]</scope>
    <source>
        <strain evidence="10">ICHIAU1</strain>
    </source>
</reference>
<proteinExistence type="inferred from homology"/>
<gene>
    <name evidence="9" type="primary">suhB</name>
    <name evidence="9" type="ORF">ICHIAU1_17880</name>
</gene>
<evidence type="ECO:0000256" key="4">
    <source>
        <dbReference type="ARBA" id="ARBA00022723"/>
    </source>
</evidence>
<dbReference type="EC" id="3.1.3.25" evidence="8"/>
<dbReference type="InterPro" id="IPR000760">
    <property type="entry name" value="Inositol_monophosphatase-like"/>
</dbReference>
<dbReference type="PROSITE" id="PS00630">
    <property type="entry name" value="IMP_2"/>
    <property type="match status" value="1"/>
</dbReference>
<evidence type="ECO:0000256" key="7">
    <source>
        <dbReference type="PIRSR" id="PIRSR600760-2"/>
    </source>
</evidence>
<dbReference type="GO" id="GO:0008934">
    <property type="term" value="F:inositol monophosphate 1-phosphatase activity"/>
    <property type="evidence" value="ECO:0007669"/>
    <property type="project" value="InterPro"/>
</dbReference>
<dbReference type="Proteomes" id="UP000463961">
    <property type="component" value="Chromosome"/>
</dbReference>
<feature type="binding site" evidence="7">
    <location>
        <position position="93"/>
    </location>
    <ligand>
        <name>Mg(2+)</name>
        <dbReference type="ChEBI" id="CHEBI:18420"/>
        <label>2</label>
    </ligand>
</feature>
<feature type="binding site" evidence="7">
    <location>
        <position position="90"/>
    </location>
    <ligand>
        <name>Mg(2+)</name>
        <dbReference type="ChEBI" id="CHEBI:18420"/>
        <label>2</label>
    </ligand>
</feature>
<dbReference type="Gene3D" id="3.40.190.80">
    <property type="match status" value="1"/>
</dbReference>
<evidence type="ECO:0000256" key="5">
    <source>
        <dbReference type="ARBA" id="ARBA00022801"/>
    </source>
</evidence>
<dbReference type="InterPro" id="IPR020550">
    <property type="entry name" value="Inositol_monophosphatase_CS"/>
</dbReference>
<organism evidence="9 10">
    <name type="scientific">Fluviibacter phosphoraccumulans</name>
    <dbReference type="NCBI Taxonomy" id="1751046"/>
    <lineage>
        <taxon>Bacteria</taxon>
        <taxon>Pseudomonadati</taxon>
        <taxon>Pseudomonadota</taxon>
        <taxon>Betaproteobacteria</taxon>
        <taxon>Rhodocyclales</taxon>
        <taxon>Fluviibacteraceae</taxon>
        <taxon>Fluviibacter</taxon>
    </lineage>
</organism>
<evidence type="ECO:0000256" key="1">
    <source>
        <dbReference type="ARBA" id="ARBA00001033"/>
    </source>
</evidence>
<dbReference type="Pfam" id="PF00459">
    <property type="entry name" value="Inositol_P"/>
    <property type="match status" value="1"/>
</dbReference>
<dbReference type="GO" id="GO:0007165">
    <property type="term" value="P:signal transduction"/>
    <property type="evidence" value="ECO:0007669"/>
    <property type="project" value="TreeGrafter"/>
</dbReference>
<dbReference type="CDD" id="cd01639">
    <property type="entry name" value="IMPase"/>
    <property type="match status" value="1"/>
</dbReference>
<evidence type="ECO:0000256" key="2">
    <source>
        <dbReference type="ARBA" id="ARBA00001946"/>
    </source>
</evidence>
<comment type="catalytic activity">
    <reaction evidence="1 8">
        <text>a myo-inositol phosphate + H2O = myo-inositol + phosphate</text>
        <dbReference type="Rhea" id="RHEA:24056"/>
        <dbReference type="ChEBI" id="CHEBI:15377"/>
        <dbReference type="ChEBI" id="CHEBI:17268"/>
        <dbReference type="ChEBI" id="CHEBI:43474"/>
        <dbReference type="ChEBI" id="CHEBI:84139"/>
        <dbReference type="EC" id="3.1.3.25"/>
    </reaction>
</comment>
<evidence type="ECO:0000256" key="8">
    <source>
        <dbReference type="RuleBase" id="RU364068"/>
    </source>
</evidence>
<dbReference type="PANTHER" id="PTHR20854:SF4">
    <property type="entry name" value="INOSITOL-1-MONOPHOSPHATASE-RELATED"/>
    <property type="match status" value="1"/>
</dbReference>